<dbReference type="EMBL" id="FMCX01000012">
    <property type="protein sequence ID" value="SCF45869.1"/>
    <property type="molecule type" value="Genomic_DNA"/>
</dbReference>
<reference evidence="3" key="1">
    <citation type="submission" date="2016-06" db="EMBL/GenBank/DDBJ databases">
        <authorList>
            <person name="Varghese N."/>
            <person name="Submissions Spin"/>
        </authorList>
    </citation>
    <scope>NUCLEOTIDE SEQUENCE [LARGE SCALE GENOMIC DNA]</scope>
    <source>
        <strain evidence="3">DSM 44830</strain>
    </source>
</reference>
<name>A0A1C5AKZ3_9ACTN</name>
<keyword evidence="1" id="KW-1133">Transmembrane helix</keyword>
<dbReference type="Proteomes" id="UP000199504">
    <property type="component" value="Unassembled WGS sequence"/>
</dbReference>
<dbReference type="AlphaFoldDB" id="A0A1C5AKZ3"/>
<keyword evidence="3" id="KW-1185">Reference proteome</keyword>
<feature type="transmembrane region" description="Helical" evidence="1">
    <location>
        <begin position="32"/>
        <end position="51"/>
    </location>
</feature>
<evidence type="ECO:0000256" key="1">
    <source>
        <dbReference type="SAM" id="Phobius"/>
    </source>
</evidence>
<evidence type="ECO:0000313" key="2">
    <source>
        <dbReference type="EMBL" id="SCF45869.1"/>
    </source>
</evidence>
<proteinExistence type="predicted"/>
<gene>
    <name evidence="2" type="ORF">GA0070564_11249</name>
</gene>
<keyword evidence="1" id="KW-0472">Membrane</keyword>
<dbReference type="RefSeq" id="WP_176730863.1">
    <property type="nucleotide sequence ID" value="NZ_FMCX01000012.1"/>
</dbReference>
<keyword evidence="1" id="KW-0812">Transmembrane</keyword>
<accession>A0A1C5AKZ3</accession>
<organism evidence="2 3">
    <name type="scientific">Micromonospora mirobrigensis</name>
    <dbReference type="NCBI Taxonomy" id="262898"/>
    <lineage>
        <taxon>Bacteria</taxon>
        <taxon>Bacillati</taxon>
        <taxon>Actinomycetota</taxon>
        <taxon>Actinomycetes</taxon>
        <taxon>Micromonosporales</taxon>
        <taxon>Micromonosporaceae</taxon>
        <taxon>Micromonospora</taxon>
    </lineage>
</organism>
<sequence length="57" mass="6111">MLATGSGIVAYIVMDKDPGSNVVTLTDSHVNALFYVTTALFITLPTMVLALRDAERP</sequence>
<protein>
    <submittedName>
        <fullName evidence="2">Uncharacterized protein</fullName>
    </submittedName>
</protein>
<evidence type="ECO:0000313" key="3">
    <source>
        <dbReference type="Proteomes" id="UP000199504"/>
    </source>
</evidence>
<dbReference type="STRING" id="262898.GA0070564_11249"/>